<sequence>MGENGAGKSTLMKILYGIYTPDDGGELILDGKPFDPKRPIDAIRSGFNDGATRNLTCRKFDNIR</sequence>
<dbReference type="InterPro" id="IPR050107">
    <property type="entry name" value="ABC_carbohydrate_import_ATPase"/>
</dbReference>
<dbReference type="Pfam" id="PF00005">
    <property type="entry name" value="ABC_tran"/>
    <property type="match status" value="1"/>
</dbReference>
<reference evidence="6 7" key="1">
    <citation type="submission" date="2018-06" db="EMBL/GenBank/DDBJ databases">
        <authorList>
            <consortium name="Pathogen Informatics"/>
            <person name="Doyle S."/>
        </authorList>
    </citation>
    <scope>NUCLEOTIDE SEQUENCE [LARGE SCALE GENOMIC DNA]</scope>
    <source>
        <strain evidence="6 7">NCTC12872</strain>
    </source>
</reference>
<keyword evidence="3" id="KW-0547">Nucleotide-binding</keyword>
<dbReference type="Gene3D" id="3.40.50.300">
    <property type="entry name" value="P-loop containing nucleotide triphosphate hydrolases"/>
    <property type="match status" value="1"/>
</dbReference>
<dbReference type="InterPro" id="IPR027417">
    <property type="entry name" value="P-loop_NTPase"/>
</dbReference>
<dbReference type="EMBL" id="UGTA01000003">
    <property type="protein sequence ID" value="SUB76436.1"/>
    <property type="molecule type" value="Genomic_DNA"/>
</dbReference>
<dbReference type="GO" id="GO:0005524">
    <property type="term" value="F:ATP binding"/>
    <property type="evidence" value="ECO:0007669"/>
    <property type="project" value="UniProtKB-KW"/>
</dbReference>
<protein>
    <submittedName>
        <fullName evidence="6">Galactose/methyl galactoside import ATP-binding protein MglA</fullName>
        <ecNumber evidence="6">3.6.3.17</ecNumber>
    </submittedName>
</protein>
<evidence type="ECO:0000256" key="2">
    <source>
        <dbReference type="ARBA" id="ARBA00022737"/>
    </source>
</evidence>
<organism evidence="6 7">
    <name type="scientific">Phocoenobacter uteri</name>
    <dbReference type="NCBI Taxonomy" id="146806"/>
    <lineage>
        <taxon>Bacteria</taxon>
        <taxon>Pseudomonadati</taxon>
        <taxon>Pseudomonadota</taxon>
        <taxon>Gammaproteobacteria</taxon>
        <taxon>Pasteurellales</taxon>
        <taxon>Pasteurellaceae</taxon>
        <taxon>Phocoenobacter</taxon>
    </lineage>
</organism>
<gene>
    <name evidence="6" type="primary">mglA_6</name>
    <name evidence="6" type="ORF">NCTC12872_02065</name>
</gene>
<dbReference type="Proteomes" id="UP000255417">
    <property type="component" value="Unassembled WGS sequence"/>
</dbReference>
<name>A0A379DEN0_9PAST</name>
<dbReference type="AlphaFoldDB" id="A0A379DEN0"/>
<evidence type="ECO:0000256" key="4">
    <source>
        <dbReference type="ARBA" id="ARBA00022840"/>
    </source>
</evidence>
<dbReference type="EC" id="3.6.3.17" evidence="6"/>
<evidence type="ECO:0000256" key="1">
    <source>
        <dbReference type="ARBA" id="ARBA00022448"/>
    </source>
</evidence>
<keyword evidence="2" id="KW-0677">Repeat</keyword>
<accession>A0A379DEN0</accession>
<evidence type="ECO:0000259" key="5">
    <source>
        <dbReference type="Pfam" id="PF00005"/>
    </source>
</evidence>
<feature type="domain" description="ABC transporter" evidence="5">
    <location>
        <begin position="1"/>
        <end position="38"/>
    </location>
</feature>
<evidence type="ECO:0000313" key="7">
    <source>
        <dbReference type="Proteomes" id="UP000255417"/>
    </source>
</evidence>
<keyword evidence="1" id="KW-0813">Transport</keyword>
<keyword evidence="6" id="KW-0378">Hydrolase</keyword>
<dbReference type="PANTHER" id="PTHR43790:SF9">
    <property type="entry name" value="GALACTOFURANOSE TRANSPORTER ATP-BINDING PROTEIN YTFR"/>
    <property type="match status" value="1"/>
</dbReference>
<evidence type="ECO:0000256" key="3">
    <source>
        <dbReference type="ARBA" id="ARBA00022741"/>
    </source>
</evidence>
<proteinExistence type="predicted"/>
<keyword evidence="4 6" id="KW-0067">ATP-binding</keyword>
<dbReference type="GO" id="GO:0016887">
    <property type="term" value="F:ATP hydrolysis activity"/>
    <property type="evidence" value="ECO:0007669"/>
    <property type="project" value="InterPro"/>
</dbReference>
<keyword evidence="7" id="KW-1185">Reference proteome</keyword>
<dbReference type="PANTHER" id="PTHR43790">
    <property type="entry name" value="CARBOHYDRATE TRANSPORT ATP-BINDING PROTEIN MG119-RELATED"/>
    <property type="match status" value="1"/>
</dbReference>
<evidence type="ECO:0000313" key="6">
    <source>
        <dbReference type="EMBL" id="SUB76436.1"/>
    </source>
</evidence>
<dbReference type="SUPFAM" id="SSF52540">
    <property type="entry name" value="P-loop containing nucleoside triphosphate hydrolases"/>
    <property type="match status" value="1"/>
</dbReference>
<dbReference type="InterPro" id="IPR003439">
    <property type="entry name" value="ABC_transporter-like_ATP-bd"/>
</dbReference>